<gene>
    <name evidence="2" type="ORF">V3H18_15215</name>
</gene>
<feature type="non-terminal residue" evidence="2">
    <location>
        <position position="60"/>
    </location>
</feature>
<reference evidence="2 3" key="1">
    <citation type="submission" date="2024-02" db="EMBL/GenBank/DDBJ databases">
        <authorList>
            <person name="Grouzdev D."/>
        </authorList>
    </citation>
    <scope>NUCLEOTIDE SEQUENCE [LARGE SCALE GENOMIC DNA]</scope>
    <source>
        <strain evidence="2 3">9N</strain>
    </source>
</reference>
<accession>A0ABU7XLG4</accession>
<dbReference type="Proteomes" id="UP001350748">
    <property type="component" value="Unassembled WGS sequence"/>
</dbReference>
<name>A0ABU7XLG4_9HYPH</name>
<dbReference type="EMBL" id="JAZHYN010000063">
    <property type="protein sequence ID" value="MEF3367882.1"/>
    <property type="molecule type" value="Genomic_DNA"/>
</dbReference>
<feature type="compositionally biased region" description="Low complexity" evidence="1">
    <location>
        <begin position="38"/>
        <end position="48"/>
    </location>
</feature>
<comment type="caution">
    <text evidence="2">The sequence shown here is derived from an EMBL/GenBank/DDBJ whole genome shotgun (WGS) entry which is preliminary data.</text>
</comment>
<protein>
    <recommendedName>
        <fullName evidence="4">Invasion associated locus B family protein</fullName>
    </recommendedName>
</protein>
<evidence type="ECO:0000313" key="3">
    <source>
        <dbReference type="Proteomes" id="UP001350748"/>
    </source>
</evidence>
<proteinExistence type="predicted"/>
<feature type="compositionally biased region" description="Basic and acidic residues" evidence="1">
    <location>
        <begin position="49"/>
        <end position="60"/>
    </location>
</feature>
<evidence type="ECO:0008006" key="4">
    <source>
        <dbReference type="Google" id="ProtNLM"/>
    </source>
</evidence>
<evidence type="ECO:0000256" key="1">
    <source>
        <dbReference type="SAM" id="MobiDB-lite"/>
    </source>
</evidence>
<feature type="region of interest" description="Disordered" evidence="1">
    <location>
        <begin position="38"/>
        <end position="60"/>
    </location>
</feature>
<organism evidence="2 3">
    <name type="scientific">Methylocystis borbori</name>
    <dbReference type="NCBI Taxonomy" id="3118750"/>
    <lineage>
        <taxon>Bacteria</taxon>
        <taxon>Pseudomonadati</taxon>
        <taxon>Pseudomonadota</taxon>
        <taxon>Alphaproteobacteria</taxon>
        <taxon>Hyphomicrobiales</taxon>
        <taxon>Methylocystaceae</taxon>
        <taxon>Methylocystis</taxon>
    </lineage>
</organism>
<evidence type="ECO:0000313" key="2">
    <source>
        <dbReference type="EMBL" id="MEF3367882.1"/>
    </source>
</evidence>
<keyword evidence="3" id="KW-1185">Reference proteome</keyword>
<sequence length="60" mass="6105">MQFDARLSVAFRACQRAAIIVSATLTLGASPAWSQAAAKAPQSGVAAAPEKRKEAPAPAP</sequence>